<name>A0A8J9YG01_9NEOP</name>
<dbReference type="EMBL" id="OV170229">
    <property type="protein sequence ID" value="CAH0730989.1"/>
    <property type="molecule type" value="Genomic_DNA"/>
</dbReference>
<dbReference type="AlphaFoldDB" id="A0A8J9YG01"/>
<accession>A0A8J9YG01</accession>
<sequence length="165" mass="18258">MRRVVVAMSDAHTPIAVRQDFYDNNPLPYAEWTLPADLDECRRRRIPAGAAAGHPNHPLLLNADAIMPEDYGAAELENDIIHYQNFVSHLGRKNSSMLSGPCSIDYDGNGQRRQLTSNYPGGLKYPPVFNFGRPLEPADYNAGAPPTGDLDEFWSTEAIDAKEST</sequence>
<proteinExistence type="predicted"/>
<protein>
    <submittedName>
        <fullName evidence="1">Uncharacterized protein</fullName>
    </submittedName>
</protein>
<dbReference type="Proteomes" id="UP000838878">
    <property type="component" value="Chromosome 9"/>
</dbReference>
<organism evidence="1 2">
    <name type="scientific">Brenthis ino</name>
    <name type="common">lesser marbled fritillary</name>
    <dbReference type="NCBI Taxonomy" id="405034"/>
    <lineage>
        <taxon>Eukaryota</taxon>
        <taxon>Metazoa</taxon>
        <taxon>Ecdysozoa</taxon>
        <taxon>Arthropoda</taxon>
        <taxon>Hexapoda</taxon>
        <taxon>Insecta</taxon>
        <taxon>Pterygota</taxon>
        <taxon>Neoptera</taxon>
        <taxon>Endopterygota</taxon>
        <taxon>Lepidoptera</taxon>
        <taxon>Glossata</taxon>
        <taxon>Ditrysia</taxon>
        <taxon>Papilionoidea</taxon>
        <taxon>Nymphalidae</taxon>
        <taxon>Heliconiinae</taxon>
        <taxon>Argynnini</taxon>
        <taxon>Brenthis</taxon>
    </lineage>
</organism>
<evidence type="ECO:0000313" key="2">
    <source>
        <dbReference type="Proteomes" id="UP000838878"/>
    </source>
</evidence>
<reference evidence="1" key="1">
    <citation type="submission" date="2021-12" db="EMBL/GenBank/DDBJ databases">
        <authorList>
            <person name="Martin H S."/>
        </authorList>
    </citation>
    <scope>NUCLEOTIDE SEQUENCE</scope>
</reference>
<dbReference type="OrthoDB" id="6926306at2759"/>
<feature type="non-terminal residue" evidence="1">
    <location>
        <position position="165"/>
    </location>
</feature>
<gene>
    <name evidence="1" type="ORF">BINO364_LOCUS15906</name>
</gene>
<evidence type="ECO:0000313" key="1">
    <source>
        <dbReference type="EMBL" id="CAH0730989.1"/>
    </source>
</evidence>
<keyword evidence="2" id="KW-1185">Reference proteome</keyword>